<sequence length="316" mass="34164">MRLLALVLGLTTGLKPQPTRQELLRGAAASALLAPVPPARAEEFKDVATVRTTAQALGVDEKDLPQKNQDVKLRTYVDPLFDLTFPKDWFAIRRTIDGDIVRRGGVIFSAGNLRTAEVVTVELFKVKELLEQAEALPYFPEGKIKQWNDLGRDRCAHPLSLRVSARGRIVTRTPSTRRPLDVDSRAGKDAALAQFVCERRDGEATASARKQQIQARASTAVPGSLSVRGDVLQLDIATDIQGTTARVGEAGSEVMTPGIRRLQRARLTLLPGGSEVMGVVAGCLDDLWSSGEDRVLGDVVESFRIKAAGAAPLLPA</sequence>
<evidence type="ECO:0000313" key="2">
    <source>
        <dbReference type="Proteomes" id="UP000789595"/>
    </source>
</evidence>
<protein>
    <submittedName>
        <fullName evidence="1">Uncharacterized protein</fullName>
    </submittedName>
</protein>
<keyword evidence="2" id="KW-1185">Reference proteome</keyword>
<name>A0A8J2WIJ7_9STRA</name>
<dbReference type="Proteomes" id="UP000789595">
    <property type="component" value="Unassembled WGS sequence"/>
</dbReference>
<dbReference type="EMBL" id="CAKKNE010000002">
    <property type="protein sequence ID" value="CAH0370050.1"/>
    <property type="molecule type" value="Genomic_DNA"/>
</dbReference>
<dbReference type="OrthoDB" id="40329at2759"/>
<evidence type="ECO:0000313" key="1">
    <source>
        <dbReference type="EMBL" id="CAH0370050.1"/>
    </source>
</evidence>
<reference evidence="1" key="1">
    <citation type="submission" date="2021-11" db="EMBL/GenBank/DDBJ databases">
        <authorList>
            <consortium name="Genoscope - CEA"/>
            <person name="William W."/>
        </authorList>
    </citation>
    <scope>NUCLEOTIDE SEQUENCE</scope>
</reference>
<dbReference type="AlphaFoldDB" id="A0A8J2WIJ7"/>
<accession>A0A8J2WIJ7</accession>
<proteinExistence type="predicted"/>
<comment type="caution">
    <text evidence="1">The sequence shown here is derived from an EMBL/GenBank/DDBJ whole genome shotgun (WGS) entry which is preliminary data.</text>
</comment>
<organism evidence="1 2">
    <name type="scientific">Pelagomonas calceolata</name>
    <dbReference type="NCBI Taxonomy" id="35677"/>
    <lineage>
        <taxon>Eukaryota</taxon>
        <taxon>Sar</taxon>
        <taxon>Stramenopiles</taxon>
        <taxon>Ochrophyta</taxon>
        <taxon>Pelagophyceae</taxon>
        <taxon>Pelagomonadales</taxon>
        <taxon>Pelagomonadaceae</taxon>
        <taxon>Pelagomonas</taxon>
    </lineage>
</organism>
<gene>
    <name evidence="1" type="ORF">PECAL_2P32000</name>
</gene>